<gene>
    <name evidence="1" type="ORF">KUA55_09760</name>
</gene>
<dbReference type="Pfam" id="PF12541">
    <property type="entry name" value="DUF3737"/>
    <property type="match status" value="1"/>
</dbReference>
<accession>A0ABS6TDH9</accession>
<evidence type="ECO:0000313" key="1">
    <source>
        <dbReference type="EMBL" id="MBV7390968.1"/>
    </source>
</evidence>
<sequence length="285" mass="32008">MNEIKQALLTGERALFKAGNLKISDSVFADGESPLKESNQLVLENDIFKWKYPLWYARGIQAENITLLDTARSGIWYSHHLMISDSLIQAPKTFRRSSDIHLTNVDLPNAQETLWNCQDIYLQKVSAAGDYFGINSQKITANQLTITGNYLFDGGKNIEIRHSKIISKDAFWNCENVVVSDSTIIGEYLGWNSKNVTFVNCVIESEQGMCYMENVKLINCRVINTDLAFEYSTVDAEITTTVDSIKNPISGKISTLAVEELIFDDPKIVPEATNITTREDHAHAS</sequence>
<dbReference type="InterPro" id="IPR022208">
    <property type="entry name" value="DUF3737"/>
</dbReference>
<dbReference type="EMBL" id="JAHUZB010000003">
    <property type="protein sequence ID" value="MBV7390968.1"/>
    <property type="molecule type" value="Genomic_DNA"/>
</dbReference>
<protein>
    <submittedName>
        <fullName evidence="1">DUF3737 family protein</fullName>
    </submittedName>
</protein>
<reference evidence="1 2" key="1">
    <citation type="submission" date="2021-06" db="EMBL/GenBank/DDBJ databases">
        <title>Enterococcus alishanensis sp. nov., a novel lactic acid bacterium isolated from fresh coffee beans.</title>
        <authorList>
            <person name="Chen Y.-S."/>
        </authorList>
    </citation>
    <scope>NUCLEOTIDE SEQUENCE [LARGE SCALE GENOMIC DNA]</scope>
    <source>
        <strain evidence="1 2">ALS3</strain>
    </source>
</reference>
<evidence type="ECO:0000313" key="2">
    <source>
        <dbReference type="Proteomes" id="UP000774130"/>
    </source>
</evidence>
<name>A0ABS6TDH9_9ENTE</name>
<keyword evidence="2" id="KW-1185">Reference proteome</keyword>
<organism evidence="1 2">
    <name type="scientific">Enterococcus alishanensis</name>
    <dbReference type="NCBI Taxonomy" id="1303817"/>
    <lineage>
        <taxon>Bacteria</taxon>
        <taxon>Bacillati</taxon>
        <taxon>Bacillota</taxon>
        <taxon>Bacilli</taxon>
        <taxon>Lactobacillales</taxon>
        <taxon>Enterococcaceae</taxon>
        <taxon>Enterococcus</taxon>
    </lineage>
</organism>
<dbReference type="RefSeq" id="WP_218326003.1">
    <property type="nucleotide sequence ID" value="NZ_JAHUZB010000003.1"/>
</dbReference>
<proteinExistence type="predicted"/>
<comment type="caution">
    <text evidence="1">The sequence shown here is derived from an EMBL/GenBank/DDBJ whole genome shotgun (WGS) entry which is preliminary data.</text>
</comment>
<dbReference type="Proteomes" id="UP000774130">
    <property type="component" value="Unassembled WGS sequence"/>
</dbReference>